<dbReference type="EMBL" id="BMGY01000021">
    <property type="protein sequence ID" value="GGH86677.1"/>
    <property type="molecule type" value="Genomic_DNA"/>
</dbReference>
<dbReference type="Proteomes" id="UP000637774">
    <property type="component" value="Unassembled WGS sequence"/>
</dbReference>
<accession>A0ABQ2A5W3</accession>
<dbReference type="RefSeq" id="WP_188562294.1">
    <property type="nucleotide sequence ID" value="NZ_BMGY01000021.1"/>
</dbReference>
<organism evidence="1 2">
    <name type="scientific">Hymenobacter frigidus</name>
    <dbReference type="NCBI Taxonomy" id="1524095"/>
    <lineage>
        <taxon>Bacteria</taxon>
        <taxon>Pseudomonadati</taxon>
        <taxon>Bacteroidota</taxon>
        <taxon>Cytophagia</taxon>
        <taxon>Cytophagales</taxon>
        <taxon>Hymenobacteraceae</taxon>
        <taxon>Hymenobacter</taxon>
    </lineage>
</organism>
<reference evidence="2" key="1">
    <citation type="journal article" date="2019" name="Int. J. Syst. Evol. Microbiol.">
        <title>The Global Catalogue of Microorganisms (GCM) 10K type strain sequencing project: providing services to taxonomists for standard genome sequencing and annotation.</title>
        <authorList>
            <consortium name="The Broad Institute Genomics Platform"/>
            <consortium name="The Broad Institute Genome Sequencing Center for Infectious Disease"/>
            <person name="Wu L."/>
            <person name="Ma J."/>
        </authorList>
    </citation>
    <scope>NUCLEOTIDE SEQUENCE [LARGE SCALE GENOMIC DNA]</scope>
    <source>
        <strain evidence="2">CGMCC 1.14966</strain>
    </source>
</reference>
<evidence type="ECO:0000313" key="1">
    <source>
        <dbReference type="EMBL" id="GGH86677.1"/>
    </source>
</evidence>
<evidence type="ECO:0000313" key="2">
    <source>
        <dbReference type="Proteomes" id="UP000637774"/>
    </source>
</evidence>
<keyword evidence="2" id="KW-1185">Reference proteome</keyword>
<sequence length="85" mass="9390">MRDYLKAGIGRTSFDYGTQPVGLAQSPSLSYQAGLLLHAYNRSRLSVQLETMVLALRGDYAPAAVYTGDLFLNKKWSNILADYDA</sequence>
<name>A0ABQ2A5W3_9BACT</name>
<proteinExistence type="predicted"/>
<gene>
    <name evidence="1" type="ORF">GCM10011495_23800</name>
</gene>
<protein>
    <submittedName>
        <fullName evidence="1">Uncharacterized protein</fullName>
    </submittedName>
</protein>
<comment type="caution">
    <text evidence="1">The sequence shown here is derived from an EMBL/GenBank/DDBJ whole genome shotgun (WGS) entry which is preliminary data.</text>
</comment>